<dbReference type="Proteomes" id="UP000316626">
    <property type="component" value="Unassembled WGS sequence"/>
</dbReference>
<evidence type="ECO:0000256" key="1">
    <source>
        <dbReference type="SAM" id="Phobius"/>
    </source>
</evidence>
<dbReference type="OrthoDB" id="2412610at2"/>
<proteinExistence type="predicted"/>
<dbReference type="InterPro" id="IPR018672">
    <property type="entry name" value="DUF2140"/>
</dbReference>
<dbReference type="RefSeq" id="WP_142641739.1">
    <property type="nucleotide sequence ID" value="NZ_VDGI01000004.1"/>
</dbReference>
<comment type="caution">
    <text evidence="2">The sequence shown here is derived from an EMBL/GenBank/DDBJ whole genome shotgun (WGS) entry which is preliminary data.</text>
</comment>
<keyword evidence="1" id="KW-0472">Membrane</keyword>
<reference evidence="2 3" key="1">
    <citation type="submission" date="2019-06" db="EMBL/GenBank/DDBJ databases">
        <title>Psychrobacillus vulpis sp. nov., a new species isolated from feces of a red fox that inhabits in The Tablas de Daimiel Natural Park, Albacete, Spain.</title>
        <authorList>
            <person name="Rodriguez M."/>
            <person name="Reina J.C."/>
            <person name="Bejar V."/>
            <person name="Llamas I."/>
        </authorList>
    </citation>
    <scope>NUCLEOTIDE SEQUENCE [LARGE SCALE GENOMIC DNA]</scope>
    <source>
        <strain evidence="2 3">Z8</strain>
    </source>
</reference>
<accession>A0A544TTH4</accession>
<protein>
    <submittedName>
        <fullName evidence="2">DUF2140 family protein</fullName>
    </submittedName>
</protein>
<dbReference type="Pfam" id="PF09911">
    <property type="entry name" value="DUF2140"/>
    <property type="match status" value="1"/>
</dbReference>
<evidence type="ECO:0000313" key="3">
    <source>
        <dbReference type="Proteomes" id="UP000316626"/>
    </source>
</evidence>
<sequence>MNKWKIAFFLLVLVIVGSIIGLFYWITLPSDSEVVYEESPNLTGHVLTVNSTIEDFEGIANSFIKKAMEGKPVPLKLTLEDQVVLSSELTIFSFTLPVKLFFEPFVEENGDIRLEQSSIEVGQAKLDPATVLKLLNESIQLPEWIVVKPDEEEVLIQLASIPMTSGVRVRAKEINLAEDIITLEIVIPNE</sequence>
<feature type="transmembrane region" description="Helical" evidence="1">
    <location>
        <begin position="7"/>
        <end position="26"/>
    </location>
</feature>
<gene>
    <name evidence="2" type="ORF">FG384_06305</name>
</gene>
<dbReference type="EMBL" id="VDGI01000004">
    <property type="protein sequence ID" value="TQR20700.1"/>
    <property type="molecule type" value="Genomic_DNA"/>
</dbReference>
<evidence type="ECO:0000313" key="2">
    <source>
        <dbReference type="EMBL" id="TQR20700.1"/>
    </source>
</evidence>
<keyword evidence="1" id="KW-1133">Transmembrane helix</keyword>
<organism evidence="2 3">
    <name type="scientific">Psychrobacillus vulpis</name>
    <dbReference type="NCBI Taxonomy" id="2325572"/>
    <lineage>
        <taxon>Bacteria</taxon>
        <taxon>Bacillati</taxon>
        <taxon>Bacillota</taxon>
        <taxon>Bacilli</taxon>
        <taxon>Bacillales</taxon>
        <taxon>Bacillaceae</taxon>
        <taxon>Psychrobacillus</taxon>
    </lineage>
</organism>
<keyword evidence="1" id="KW-0812">Transmembrane</keyword>
<name>A0A544TTH4_9BACI</name>
<keyword evidence="3" id="KW-1185">Reference proteome</keyword>
<dbReference type="AlphaFoldDB" id="A0A544TTH4"/>